<feature type="chain" id="PRO_5011650684" description="Outer membrane protein beta-barrel domain-containing protein" evidence="1">
    <location>
        <begin position="22"/>
        <end position="278"/>
    </location>
</feature>
<keyword evidence="1" id="KW-0732">Signal</keyword>
<evidence type="ECO:0008006" key="4">
    <source>
        <dbReference type="Google" id="ProtNLM"/>
    </source>
</evidence>
<sequence length="278" mass="31894">MQYKLRPLILILILLCGNAYAQDQKDSTNAARHDTDTTERISSSFSIIFGKYPKHRQGVYVTHGGNGALLSFASMKDNGVHVRNIPRFTLFFNVGSNFNKDFSKNFGIFTGINIKNIGLISKPYDSLKLKQRVYTLGVPLGFKIGDLNSGSFFFFAGGEVDLAFNYKEKQFVDGKKVRKFNEWFSDRTPLIMPSLFAGMRFEPGFGLKVQYYPQNFFNKDFKTRDKDNNVFTPYKNTEAQLVFVTLSYNFSGMDIFKIKSKRHYMKMKSGKAEIEVNY</sequence>
<evidence type="ECO:0000313" key="2">
    <source>
        <dbReference type="EMBL" id="SEA62998.1"/>
    </source>
</evidence>
<dbReference type="RefSeq" id="WP_089762476.1">
    <property type="nucleotide sequence ID" value="NZ_BKAT01000016.1"/>
</dbReference>
<dbReference type="AlphaFoldDB" id="A0A1H4CRR3"/>
<dbReference type="EMBL" id="FNRL01000011">
    <property type="protein sequence ID" value="SEA62998.1"/>
    <property type="molecule type" value="Genomic_DNA"/>
</dbReference>
<feature type="signal peptide" evidence="1">
    <location>
        <begin position="1"/>
        <end position="21"/>
    </location>
</feature>
<evidence type="ECO:0000256" key="1">
    <source>
        <dbReference type="SAM" id="SignalP"/>
    </source>
</evidence>
<dbReference type="Proteomes" id="UP000199656">
    <property type="component" value="Unassembled WGS sequence"/>
</dbReference>
<protein>
    <recommendedName>
        <fullName evidence="4">Outer membrane protein beta-barrel domain-containing protein</fullName>
    </recommendedName>
</protein>
<evidence type="ECO:0000313" key="3">
    <source>
        <dbReference type="Proteomes" id="UP000199656"/>
    </source>
</evidence>
<accession>A0A1H4CRR3</accession>
<name>A0A1H4CRR3_9BACT</name>
<gene>
    <name evidence="2" type="ORF">SAMN05660909_02745</name>
</gene>
<proteinExistence type="predicted"/>
<keyword evidence="3" id="KW-1185">Reference proteome</keyword>
<reference evidence="3" key="1">
    <citation type="submission" date="2016-10" db="EMBL/GenBank/DDBJ databases">
        <authorList>
            <person name="Varghese N."/>
            <person name="Submissions S."/>
        </authorList>
    </citation>
    <scope>NUCLEOTIDE SEQUENCE [LARGE SCALE GENOMIC DNA]</scope>
    <source>
        <strain evidence="3">DSM 23920</strain>
    </source>
</reference>
<dbReference type="OrthoDB" id="1118205at2"/>
<organism evidence="2 3">
    <name type="scientific">Chitinophaga terrae</name>
    <name type="common">ex Kim and Jung 2007</name>
    <dbReference type="NCBI Taxonomy" id="408074"/>
    <lineage>
        <taxon>Bacteria</taxon>
        <taxon>Pseudomonadati</taxon>
        <taxon>Bacteroidota</taxon>
        <taxon>Chitinophagia</taxon>
        <taxon>Chitinophagales</taxon>
        <taxon>Chitinophagaceae</taxon>
        <taxon>Chitinophaga</taxon>
    </lineage>
</organism>